<dbReference type="InterPro" id="IPR012434">
    <property type="entry name" value="DUF1631"/>
</dbReference>
<accession>L0GY76</accession>
<feature type="domain" description="GGDEF" evidence="3">
    <location>
        <begin position="802"/>
        <end position="934"/>
    </location>
</feature>
<reference evidence="4 5" key="1">
    <citation type="submission" date="2011-09" db="EMBL/GenBank/DDBJ databases">
        <title>Complete sequence of chromosome of Thioflavicoccus mobilis 8321.</title>
        <authorList>
            <consortium name="US DOE Joint Genome Institute"/>
            <person name="Lucas S."/>
            <person name="Han J."/>
            <person name="Lapidus A."/>
            <person name="Cheng J.-F."/>
            <person name="Goodwin L."/>
            <person name="Pitluck S."/>
            <person name="Peters L."/>
            <person name="Ovchinnikova G."/>
            <person name="Lu M."/>
            <person name="Detter J.C."/>
            <person name="Han C."/>
            <person name="Tapia R."/>
            <person name="Land M."/>
            <person name="Hauser L."/>
            <person name="Kyrpides N."/>
            <person name="Ivanova N."/>
            <person name="Pagani I."/>
            <person name="Vogl K."/>
            <person name="Liu Z."/>
            <person name="Imhoff J."/>
            <person name="Thiel V."/>
            <person name="Frigaard N.-U."/>
            <person name="Bryant D."/>
            <person name="Woyke T."/>
        </authorList>
    </citation>
    <scope>NUCLEOTIDE SEQUENCE [LARGE SCALE GENOMIC DNA]</scope>
    <source>
        <strain evidence="4 5">8321</strain>
    </source>
</reference>
<dbReference type="OrthoDB" id="9787514at2"/>
<dbReference type="InterPro" id="IPR029787">
    <property type="entry name" value="Nucleotide_cyclase"/>
</dbReference>
<evidence type="ECO:0000259" key="2">
    <source>
        <dbReference type="PROSITE" id="PS50883"/>
    </source>
</evidence>
<dbReference type="PANTHER" id="PTHR33121:SF23">
    <property type="entry name" value="CYCLIC DI-GMP PHOSPHODIESTERASE PDEB"/>
    <property type="match status" value="1"/>
</dbReference>
<proteinExistence type="predicted"/>
<evidence type="ECO:0000256" key="1">
    <source>
        <dbReference type="SAM" id="MobiDB-lite"/>
    </source>
</evidence>
<dbReference type="InterPro" id="IPR001633">
    <property type="entry name" value="EAL_dom"/>
</dbReference>
<dbReference type="eggNOG" id="COG2199">
    <property type="taxonomic scope" value="Bacteria"/>
</dbReference>
<dbReference type="Gene3D" id="3.30.70.270">
    <property type="match status" value="1"/>
</dbReference>
<dbReference type="EMBL" id="CP003051">
    <property type="protein sequence ID" value="AGA90777.1"/>
    <property type="molecule type" value="Genomic_DNA"/>
</dbReference>
<dbReference type="STRING" id="765912.Thimo_2016"/>
<feature type="region of interest" description="Disordered" evidence="1">
    <location>
        <begin position="645"/>
        <end position="671"/>
    </location>
</feature>
<dbReference type="InterPro" id="IPR009875">
    <property type="entry name" value="PilZ_domain"/>
</dbReference>
<organism evidence="4 5">
    <name type="scientific">Thioflavicoccus mobilis 8321</name>
    <dbReference type="NCBI Taxonomy" id="765912"/>
    <lineage>
        <taxon>Bacteria</taxon>
        <taxon>Pseudomonadati</taxon>
        <taxon>Pseudomonadota</taxon>
        <taxon>Gammaproteobacteria</taxon>
        <taxon>Chromatiales</taxon>
        <taxon>Chromatiaceae</taxon>
        <taxon>Thioflavicoccus</taxon>
    </lineage>
</organism>
<feature type="domain" description="EAL" evidence="2">
    <location>
        <begin position="945"/>
        <end position="1201"/>
    </location>
</feature>
<dbReference type="InterPro" id="IPR035919">
    <property type="entry name" value="EAL_sf"/>
</dbReference>
<evidence type="ECO:0000313" key="4">
    <source>
        <dbReference type="EMBL" id="AGA90777.1"/>
    </source>
</evidence>
<dbReference type="HOGENOM" id="CLU_006876_0_0_6"/>
<dbReference type="RefSeq" id="WP_015280918.1">
    <property type="nucleotide sequence ID" value="NC_019940.1"/>
</dbReference>
<dbReference type="InterPro" id="IPR043128">
    <property type="entry name" value="Rev_trsase/Diguanyl_cyclase"/>
</dbReference>
<dbReference type="CDD" id="cd01948">
    <property type="entry name" value="EAL"/>
    <property type="match status" value="1"/>
</dbReference>
<dbReference type="NCBIfam" id="TIGR00254">
    <property type="entry name" value="GGDEF"/>
    <property type="match status" value="1"/>
</dbReference>
<dbReference type="SUPFAM" id="SSF55073">
    <property type="entry name" value="Nucleotide cyclase"/>
    <property type="match status" value="1"/>
</dbReference>
<dbReference type="CDD" id="cd01949">
    <property type="entry name" value="GGDEF"/>
    <property type="match status" value="1"/>
</dbReference>
<dbReference type="GO" id="GO:0035438">
    <property type="term" value="F:cyclic-di-GMP binding"/>
    <property type="evidence" value="ECO:0007669"/>
    <property type="project" value="InterPro"/>
</dbReference>
<dbReference type="Gene3D" id="2.40.10.220">
    <property type="entry name" value="predicted glycosyltransferase like domains"/>
    <property type="match status" value="1"/>
</dbReference>
<feature type="region of interest" description="Disordered" evidence="1">
    <location>
        <begin position="1"/>
        <end position="22"/>
    </location>
</feature>
<dbReference type="AlphaFoldDB" id="L0GY76"/>
<dbReference type="SMART" id="SM00267">
    <property type="entry name" value="GGDEF"/>
    <property type="match status" value="1"/>
</dbReference>
<dbReference type="eggNOG" id="COG2200">
    <property type="taxonomic scope" value="Bacteria"/>
</dbReference>
<keyword evidence="5" id="KW-1185">Reference proteome</keyword>
<dbReference type="Pfam" id="PF07793">
    <property type="entry name" value="DUF1631"/>
    <property type="match status" value="2"/>
</dbReference>
<evidence type="ECO:0000313" key="5">
    <source>
        <dbReference type="Proteomes" id="UP000010816"/>
    </source>
</evidence>
<dbReference type="Pfam" id="PF07238">
    <property type="entry name" value="PilZ"/>
    <property type="match status" value="1"/>
</dbReference>
<gene>
    <name evidence="4" type="ORF">Thimo_2016</name>
</gene>
<dbReference type="InterPro" id="IPR000160">
    <property type="entry name" value="GGDEF_dom"/>
</dbReference>
<feature type="region of interest" description="Disordered" evidence="1">
    <location>
        <begin position="357"/>
        <end position="391"/>
    </location>
</feature>
<feature type="compositionally biased region" description="Polar residues" evidence="1">
    <location>
        <begin position="375"/>
        <end position="385"/>
    </location>
</feature>
<dbReference type="SUPFAM" id="SSF141371">
    <property type="entry name" value="PilZ domain-like"/>
    <property type="match status" value="1"/>
</dbReference>
<dbReference type="InterPro" id="IPR050706">
    <property type="entry name" value="Cyclic-di-GMP_PDE-like"/>
</dbReference>
<evidence type="ECO:0000259" key="3">
    <source>
        <dbReference type="PROSITE" id="PS50887"/>
    </source>
</evidence>
<dbReference type="KEGG" id="tmb:Thimo_2016"/>
<dbReference type="SMART" id="SM00052">
    <property type="entry name" value="EAL"/>
    <property type="match status" value="1"/>
</dbReference>
<dbReference type="PROSITE" id="PS50883">
    <property type="entry name" value="EAL"/>
    <property type="match status" value="1"/>
</dbReference>
<dbReference type="Pfam" id="PF00563">
    <property type="entry name" value="EAL"/>
    <property type="match status" value="1"/>
</dbReference>
<dbReference type="Gene3D" id="3.20.20.450">
    <property type="entry name" value="EAL domain"/>
    <property type="match status" value="1"/>
</dbReference>
<protein>
    <submittedName>
        <fullName evidence="4">Diguanylate cyclase (GGDEF) domain-containing protein</fullName>
    </submittedName>
</protein>
<dbReference type="Pfam" id="PF00990">
    <property type="entry name" value="GGDEF"/>
    <property type="match status" value="1"/>
</dbReference>
<sequence length="1205" mass="133009">MERPPEKPKADRRQKEKTAGGAERRSFPRYQIIIPGCIKAPDGLSRSCVVQNYCNGGTLLQLKDTMADERALALGEQVKLTIQLLDQKGPREIRIGGQVAWVHGDYLGIAFSMPSAAITATLQAYDRENRPNDIGGSVSSHTDLAHCLSRLREITEAAFPDLVHELLLDTIAALPAVTGQAISLGTRHRVLTESKMLEGADAGELLRELLLAKTFDDPCRPPQPQNSDGEFALVELDDFECWLEVSRVTSLLARQLDSSHTAIGERLLAANGGKESARLAALLGPQLLANAVNEFAKQSDLSPPTRQVLVDSAVRVMGRRLSSLYQDLHSELDVLGVPPPPTPRERLAMRTDRSARQITGPARGLEKPQDPLSAPATSAESVSTRQCRRVPATAEPRTKLVRELLGRVGAGLTPADSPPDWLSLLERPLLREASGNLSFFQNSEHPLRAIVDGLAHLQLFRGYNTASPAEEDLRANLETLLKPVRDDSADTAALRSTVTAISALTTELSHRYQRRVELVVATYESRDLARRARLAVADELNRRYAGCPVPALLPELLDIGWRALLERDWLNSKGVNELFETRLALLDALVGALGGRAFDPAPSQDQAALFREILDALMHAAFDPFRRAAFETRLRRALCESGEEPSPLVTMPTQAGSREAAGVPDRPPELSTEDWEHCLQRCTAIRPGDRLYLLDESEERRDLRVAWVRDDQRLFVLVDPRGVQACELTRADLALGLHRQRILISSIDGRPMTNRMVDAMLESMEAQLPHLSSDRSFTGLVGRRGFHTALEQALAMPDQSDKSGIVLMVDVDQFRLINAIHGYETGDRLLGALARTLRETANADILGHLGGDRFAALLPDLDIGDGERLAKRLCESVRVMPFSWPGQRGQISVSVGLVGIDLAKKGPSSLWQAAEQATRAAKNGGGDQVYVYREDDPDMIQQRESIQWVAEVDSALDSGQLRLRCQPITPLHPELGLQPHYEVLLGVTNALQEPLPIACFISAAERYNRMRAVDRWVAKTVVDWIAEHREWMSKFNSFAVNLSGQTVSDPNFVEFVRGQFQRTGIEPAWLSFEITETAAMADLSVSSGILRDLNALGCRTALDDFGSGLASYSYLRTLPVDWVKIEGAFVRRIAADRDDFAVVKSINEIGHFLGKRTIAEYVADREILRCVTEIGVDFAQGYEISPPLLMDELLESKESPSIAWN</sequence>
<dbReference type="GO" id="GO:0071111">
    <property type="term" value="F:cyclic-guanylate-specific phosphodiesterase activity"/>
    <property type="evidence" value="ECO:0007669"/>
    <property type="project" value="InterPro"/>
</dbReference>
<dbReference type="PATRIC" id="fig|765912.4.peg.1976"/>
<dbReference type="PROSITE" id="PS50887">
    <property type="entry name" value="GGDEF"/>
    <property type="match status" value="1"/>
</dbReference>
<dbReference type="Proteomes" id="UP000010816">
    <property type="component" value="Chromosome"/>
</dbReference>
<dbReference type="SUPFAM" id="SSF141868">
    <property type="entry name" value="EAL domain-like"/>
    <property type="match status" value="1"/>
</dbReference>
<dbReference type="PANTHER" id="PTHR33121">
    <property type="entry name" value="CYCLIC DI-GMP PHOSPHODIESTERASE PDEF"/>
    <property type="match status" value="1"/>
</dbReference>
<name>L0GY76_9GAMM</name>